<proteinExistence type="predicted"/>
<dbReference type="Gene3D" id="2.60.200.60">
    <property type="match status" value="1"/>
</dbReference>
<keyword evidence="2" id="KW-1185">Reference proteome</keyword>
<name>A0AAP2G7L6_9RHOB</name>
<dbReference type="Proteomes" id="UP001315686">
    <property type="component" value="Unassembled WGS sequence"/>
</dbReference>
<dbReference type="AlphaFoldDB" id="A0AAP2G7L6"/>
<evidence type="ECO:0000313" key="1">
    <source>
        <dbReference type="EMBL" id="MBT0957401.1"/>
    </source>
</evidence>
<dbReference type="Pfam" id="PF05488">
    <property type="entry name" value="PAAR_motif"/>
    <property type="match status" value="1"/>
</dbReference>
<comment type="caution">
    <text evidence="1">The sequence shown here is derived from an EMBL/GenBank/DDBJ whole genome shotgun (WGS) entry which is preliminary data.</text>
</comment>
<reference evidence="1 2" key="1">
    <citation type="journal article" date="2021" name="Arch. Microbiol.">
        <title>Harenicola maris gen. nov., sp. nov. isolated from the Sea of Japan shallow sediments.</title>
        <authorList>
            <person name="Romanenko L.A."/>
            <person name="Kurilenko V.V."/>
            <person name="Chernysheva N.Y."/>
            <person name="Tekutyeva L.A."/>
            <person name="Velansky P.V."/>
            <person name="Svetashev V.I."/>
            <person name="Isaeva M.P."/>
        </authorList>
    </citation>
    <scope>NUCLEOTIDE SEQUENCE [LARGE SCALE GENOMIC DNA]</scope>
    <source>
        <strain evidence="1 2">KMM 3653</strain>
    </source>
</reference>
<dbReference type="EMBL" id="JADQAZ010000002">
    <property type="protein sequence ID" value="MBT0957401.1"/>
    <property type="molecule type" value="Genomic_DNA"/>
</dbReference>
<organism evidence="1 2">
    <name type="scientific">Harenicola maris</name>
    <dbReference type="NCBI Taxonomy" id="2841044"/>
    <lineage>
        <taxon>Bacteria</taxon>
        <taxon>Pseudomonadati</taxon>
        <taxon>Pseudomonadota</taxon>
        <taxon>Alphaproteobacteria</taxon>
        <taxon>Rhodobacterales</taxon>
        <taxon>Paracoccaceae</taxon>
        <taxon>Harenicola</taxon>
    </lineage>
</organism>
<dbReference type="RefSeq" id="WP_327793636.1">
    <property type="nucleotide sequence ID" value="NZ_JADQAZ010000002.1"/>
</dbReference>
<dbReference type="InterPro" id="IPR008727">
    <property type="entry name" value="PAAR_motif"/>
</dbReference>
<sequence>MGKPICLLGHPHACPAVDPGPRPHVGGPATSAGQSHVKVNGIPVLVESGSCMCTGVPTTASTSKGSSNVKINGKGIMRLGDSTAHGGKMVGCYPMITSH</sequence>
<evidence type="ECO:0000313" key="2">
    <source>
        <dbReference type="Proteomes" id="UP001315686"/>
    </source>
</evidence>
<protein>
    <submittedName>
        <fullName evidence="1">PAAR domain-containing protein</fullName>
    </submittedName>
</protein>
<accession>A0AAP2G7L6</accession>
<gene>
    <name evidence="1" type="ORF">IV417_08385</name>
</gene>